<organism evidence="1 2">
    <name type="scientific">Variovorax ginsengisoli</name>
    <dbReference type="NCBI Taxonomy" id="363844"/>
    <lineage>
        <taxon>Bacteria</taxon>
        <taxon>Pseudomonadati</taxon>
        <taxon>Pseudomonadota</taxon>
        <taxon>Betaproteobacteria</taxon>
        <taxon>Burkholderiales</taxon>
        <taxon>Comamonadaceae</taxon>
        <taxon>Variovorax</taxon>
    </lineage>
</organism>
<dbReference type="Proteomes" id="UP001169027">
    <property type="component" value="Unassembled WGS sequence"/>
</dbReference>
<accession>A0ABT8SG48</accession>
<dbReference type="EMBL" id="JAUKVY010000048">
    <property type="protein sequence ID" value="MDO1537770.1"/>
    <property type="molecule type" value="Genomic_DNA"/>
</dbReference>
<protein>
    <submittedName>
        <fullName evidence="1">Uncharacterized protein</fullName>
    </submittedName>
</protein>
<keyword evidence="2" id="KW-1185">Reference proteome</keyword>
<proteinExistence type="predicted"/>
<sequence>MTQIRTYLTAAAGLLCVALAGIAAARPVTVGGQVVELVVPAGYCELGASPPEERLRRIYSKVIDDGTNLMLSLFAACDEVAEVKAGGRTELHRFGQILLPIENGRPMGGIARAEYIAFVVGAERRILDSGFAAAKQKLNRFDPIVETGQNFGVIASDDAAAYMAIASRATLNDKTTGAQVGVIGATIVRDMGFSVNLYRRAQTAPDLQDLLAVQKANLATFVRSNR</sequence>
<evidence type="ECO:0000313" key="2">
    <source>
        <dbReference type="Proteomes" id="UP001169027"/>
    </source>
</evidence>
<dbReference type="RefSeq" id="WP_301816205.1">
    <property type="nucleotide sequence ID" value="NZ_JAUJZH010000048.1"/>
</dbReference>
<comment type="caution">
    <text evidence="1">The sequence shown here is derived from an EMBL/GenBank/DDBJ whole genome shotgun (WGS) entry which is preliminary data.</text>
</comment>
<reference evidence="1" key="1">
    <citation type="submission" date="2023-06" db="EMBL/GenBank/DDBJ databases">
        <authorList>
            <person name="Jiang Y."/>
            <person name="Liu Q."/>
        </authorList>
    </citation>
    <scope>NUCLEOTIDE SEQUENCE</scope>
    <source>
        <strain evidence="1">CGMCC 1.12090</strain>
    </source>
</reference>
<evidence type="ECO:0000313" key="1">
    <source>
        <dbReference type="EMBL" id="MDO1537770.1"/>
    </source>
</evidence>
<name>A0ABT8SG48_9BURK</name>
<gene>
    <name evidence="1" type="ORF">Q2T77_36605</name>
</gene>